<dbReference type="Proteomes" id="UP001303046">
    <property type="component" value="Unassembled WGS sequence"/>
</dbReference>
<gene>
    <name evidence="1" type="primary">Necator_chrI.g1016</name>
    <name evidence="1" type="ORF">RB195_004892</name>
</gene>
<keyword evidence="2" id="KW-1185">Reference proteome</keyword>
<reference evidence="1 2" key="1">
    <citation type="submission" date="2023-08" db="EMBL/GenBank/DDBJ databases">
        <title>A Necator americanus chromosomal reference genome.</title>
        <authorList>
            <person name="Ilik V."/>
            <person name="Petrzelkova K.J."/>
            <person name="Pardy F."/>
            <person name="Fuh T."/>
            <person name="Niatou-Singa F.S."/>
            <person name="Gouil Q."/>
            <person name="Baker L."/>
            <person name="Ritchie M.E."/>
            <person name="Jex A.R."/>
            <person name="Gazzola D."/>
            <person name="Li H."/>
            <person name="Toshio Fujiwara R."/>
            <person name="Zhan B."/>
            <person name="Aroian R.V."/>
            <person name="Pafco B."/>
            <person name="Schwarz E.M."/>
        </authorList>
    </citation>
    <scope>NUCLEOTIDE SEQUENCE [LARGE SCALE GENOMIC DNA]</scope>
    <source>
        <strain evidence="1 2">Aroian</strain>
        <tissue evidence="1">Whole animal</tissue>
    </source>
</reference>
<name>A0ABR1BNJ8_NECAM</name>
<accession>A0ABR1BNJ8</accession>
<protein>
    <submittedName>
        <fullName evidence="1">Uncharacterized protein</fullName>
    </submittedName>
</protein>
<organism evidence="1 2">
    <name type="scientific">Necator americanus</name>
    <name type="common">Human hookworm</name>
    <dbReference type="NCBI Taxonomy" id="51031"/>
    <lineage>
        <taxon>Eukaryota</taxon>
        <taxon>Metazoa</taxon>
        <taxon>Ecdysozoa</taxon>
        <taxon>Nematoda</taxon>
        <taxon>Chromadorea</taxon>
        <taxon>Rhabditida</taxon>
        <taxon>Rhabditina</taxon>
        <taxon>Rhabditomorpha</taxon>
        <taxon>Strongyloidea</taxon>
        <taxon>Ancylostomatidae</taxon>
        <taxon>Bunostominae</taxon>
        <taxon>Necator</taxon>
    </lineage>
</organism>
<proteinExistence type="predicted"/>
<dbReference type="EMBL" id="JAVFWL010000001">
    <property type="protein sequence ID" value="KAK6726863.1"/>
    <property type="molecule type" value="Genomic_DNA"/>
</dbReference>
<comment type="caution">
    <text evidence="1">The sequence shown here is derived from an EMBL/GenBank/DDBJ whole genome shotgun (WGS) entry which is preliminary data.</text>
</comment>
<evidence type="ECO:0000313" key="1">
    <source>
        <dbReference type="EMBL" id="KAK6726863.1"/>
    </source>
</evidence>
<sequence>MRFSRIATCQTRLRGPCEDNENFLSHWIHMSIAKAILDTKFIHRSSVKKKDVTYLDFSKETTHAWVTLDFGRQTDAIPLPSFASYGFITMWTETIFTAGNYVHLNAARTLLCEVKRGDPREESLLLSGYRILSVLPRWVEFANAGYVGISNAFPVTFAHVNLYKYGPMLRSHLSFECSYLLIRLRCGTDFFPQLRGKIRPEQVTGYFWMALKLFSL</sequence>
<evidence type="ECO:0000313" key="2">
    <source>
        <dbReference type="Proteomes" id="UP001303046"/>
    </source>
</evidence>